<gene>
    <name evidence="1" type="ORF">MmiHf6_08000</name>
</gene>
<dbReference type="GeneID" id="85195325"/>
<evidence type="ECO:0008006" key="3">
    <source>
        <dbReference type="Google" id="ProtNLM"/>
    </source>
</evidence>
<dbReference type="Proteomes" id="UP001302978">
    <property type="component" value="Chromosome"/>
</dbReference>
<reference evidence="1 2" key="1">
    <citation type="submission" date="2023-07" db="EMBL/GenBank/DDBJ databases">
        <title>Closed genoem sequence of Methanomicrococcus sp. Hf6.</title>
        <authorList>
            <person name="Poehlein A."/>
            <person name="Protasov E."/>
            <person name="Platt K."/>
            <person name="Reeh H."/>
            <person name="Daniel R."/>
            <person name="Brune A."/>
        </authorList>
    </citation>
    <scope>NUCLEOTIDE SEQUENCE [LARGE SCALE GENOMIC DNA]</scope>
    <source>
        <strain evidence="1 2">Hf6</strain>
    </source>
</reference>
<dbReference type="Gene3D" id="3.40.50.10900">
    <property type="entry name" value="PAC-like subunit"/>
    <property type="match status" value="1"/>
</dbReference>
<name>A0AA96V1U1_9EURY</name>
<dbReference type="InterPro" id="IPR019151">
    <property type="entry name" value="Proteasome_assmbl_chaperone_2"/>
</dbReference>
<proteinExistence type="predicted"/>
<accession>A0AA96V1U1</accession>
<dbReference type="NCBIfam" id="TIGR00162">
    <property type="entry name" value="proteasome assembly chaperone family protein"/>
    <property type="match status" value="1"/>
</dbReference>
<dbReference type="RefSeq" id="WP_316558518.1">
    <property type="nucleotide sequence ID" value="NZ_CP131059.1"/>
</dbReference>
<dbReference type="SUPFAM" id="SSF159659">
    <property type="entry name" value="Cgl1923-like"/>
    <property type="match status" value="1"/>
</dbReference>
<evidence type="ECO:0000313" key="1">
    <source>
        <dbReference type="EMBL" id="WNY23493.1"/>
    </source>
</evidence>
<dbReference type="PANTHER" id="PTHR35610">
    <property type="entry name" value="3-ISOPROPYLMALATE DEHYDRATASE-RELATED"/>
    <property type="match status" value="1"/>
</dbReference>
<dbReference type="InterPro" id="IPR038389">
    <property type="entry name" value="PSMG2_sf"/>
</dbReference>
<protein>
    <recommendedName>
        <fullName evidence="3">Proteasome assembly chaperone family protein</fullName>
    </recommendedName>
</protein>
<dbReference type="EMBL" id="CP131059">
    <property type="protein sequence ID" value="WNY23493.1"/>
    <property type="molecule type" value="Genomic_DNA"/>
</dbReference>
<dbReference type="KEGG" id="mehf:MmiHf6_08000"/>
<keyword evidence="2" id="KW-1185">Reference proteome</keyword>
<dbReference type="AlphaFoldDB" id="A0AA96V1U1"/>
<sequence length="261" mass="28566">MQEEIIYHVDYNTLELNNPVMIVGLPGVGHVGKLVADHLVEALNAEKIVDVYSEHFPPQVMVKEDSTVELVGNRLYLAKTDKTDLLILAGDSQSTDPAGHYRLCDIYLDFASEFKVNRIFTLGGYPTGVMADENYVIGAVNNVKLIDDLKEKGIQFNPSEPPGGIVGASGLILSLAKFRNIDAACLMGTTTGYIADPKSSKTLLGKLCDILDVEVNMDALDEKIKDMDQIVEKIKDSVVGEDGDEYYEQAPASDEDLVYFG</sequence>
<organism evidence="1 2">
    <name type="scientific">Methanimicrococcus hongohii</name>
    <dbReference type="NCBI Taxonomy" id="3028295"/>
    <lineage>
        <taxon>Archaea</taxon>
        <taxon>Methanobacteriati</taxon>
        <taxon>Methanobacteriota</taxon>
        <taxon>Stenosarchaea group</taxon>
        <taxon>Methanomicrobia</taxon>
        <taxon>Methanosarcinales</taxon>
        <taxon>Methanosarcinaceae</taxon>
        <taxon>Methanimicrococcus</taxon>
    </lineage>
</organism>
<evidence type="ECO:0000313" key="2">
    <source>
        <dbReference type="Proteomes" id="UP001302978"/>
    </source>
</evidence>
<dbReference type="PANTHER" id="PTHR35610:SF7">
    <property type="entry name" value="3-ISOPROPYLMALATE DEHYDRATASE"/>
    <property type="match status" value="1"/>
</dbReference>
<dbReference type="Pfam" id="PF09754">
    <property type="entry name" value="PAC2"/>
    <property type="match status" value="1"/>
</dbReference>
<dbReference type="InterPro" id="IPR004426">
    <property type="entry name" value="MJ1210-like"/>
</dbReference>